<comment type="caution">
    <text evidence="7">The sequence shown here is derived from an EMBL/GenBank/DDBJ whole genome shotgun (WGS) entry which is preliminary data.</text>
</comment>
<name>A0A1G2UYT7_9BACT</name>
<evidence type="ECO:0000256" key="5">
    <source>
        <dbReference type="SAM" id="MobiDB-lite"/>
    </source>
</evidence>
<accession>A0A1G2UYT7</accession>
<dbReference type="Gene3D" id="3.40.50.12230">
    <property type="match status" value="1"/>
</dbReference>
<dbReference type="AlphaFoldDB" id="A0A1G2UYT7"/>
<evidence type="ECO:0000313" key="8">
    <source>
        <dbReference type="Proteomes" id="UP000177697"/>
    </source>
</evidence>
<dbReference type="SUPFAM" id="SSF53328">
    <property type="entry name" value="Formyltransferase"/>
    <property type="match status" value="1"/>
</dbReference>
<dbReference type="NCBIfam" id="TIGR00460">
    <property type="entry name" value="fmt"/>
    <property type="match status" value="1"/>
</dbReference>
<dbReference type="Pfam" id="PF00551">
    <property type="entry name" value="Formyl_trans_N"/>
    <property type="match status" value="1"/>
</dbReference>
<dbReference type="EMBL" id="MHWW01000019">
    <property type="protein sequence ID" value="OHB14536.1"/>
    <property type="molecule type" value="Genomic_DNA"/>
</dbReference>
<evidence type="ECO:0000259" key="6">
    <source>
        <dbReference type="Pfam" id="PF00551"/>
    </source>
</evidence>
<evidence type="ECO:0000256" key="3">
    <source>
        <dbReference type="ARBA" id="ARBA00022679"/>
    </source>
</evidence>
<dbReference type="GO" id="GO:0004479">
    <property type="term" value="F:methionyl-tRNA formyltransferase activity"/>
    <property type="evidence" value="ECO:0007669"/>
    <property type="project" value="UniProtKB-EC"/>
</dbReference>
<dbReference type="PANTHER" id="PTHR11138:SF5">
    <property type="entry name" value="METHIONYL-TRNA FORMYLTRANSFERASE, MITOCHONDRIAL"/>
    <property type="match status" value="1"/>
</dbReference>
<comment type="similarity">
    <text evidence="1">Belongs to the Fmt family.</text>
</comment>
<evidence type="ECO:0000256" key="2">
    <source>
        <dbReference type="ARBA" id="ARBA00012261"/>
    </source>
</evidence>
<keyword evidence="3 7" id="KW-0808">Transferase</keyword>
<dbReference type="GO" id="GO:0005829">
    <property type="term" value="C:cytosol"/>
    <property type="evidence" value="ECO:0007669"/>
    <property type="project" value="TreeGrafter"/>
</dbReference>
<dbReference type="EC" id="2.1.2.9" evidence="2"/>
<evidence type="ECO:0000256" key="4">
    <source>
        <dbReference type="ARBA" id="ARBA00022917"/>
    </source>
</evidence>
<evidence type="ECO:0000313" key="7">
    <source>
        <dbReference type="EMBL" id="OHB14536.1"/>
    </source>
</evidence>
<dbReference type="InterPro" id="IPR011034">
    <property type="entry name" value="Formyl_transferase-like_C_sf"/>
</dbReference>
<dbReference type="InterPro" id="IPR005794">
    <property type="entry name" value="Fmt"/>
</dbReference>
<dbReference type="CDD" id="cd08646">
    <property type="entry name" value="FMT_core_Met-tRNA-FMT_N"/>
    <property type="match status" value="1"/>
</dbReference>
<organism evidence="7 8">
    <name type="scientific">Candidatus Zambryskibacteria bacterium RIFOXYC1_FULL_39_10</name>
    <dbReference type="NCBI Taxonomy" id="1802779"/>
    <lineage>
        <taxon>Bacteria</taxon>
        <taxon>Candidatus Zambryskiibacteriota</taxon>
    </lineage>
</organism>
<dbReference type="PANTHER" id="PTHR11138">
    <property type="entry name" value="METHIONYL-TRNA FORMYLTRANSFERASE"/>
    <property type="match status" value="1"/>
</dbReference>
<protein>
    <recommendedName>
        <fullName evidence="2">methionyl-tRNA formyltransferase</fullName>
        <ecNumber evidence="2">2.1.2.9</ecNumber>
    </recommendedName>
</protein>
<dbReference type="Proteomes" id="UP000177697">
    <property type="component" value="Unassembled WGS sequence"/>
</dbReference>
<feature type="region of interest" description="Disordered" evidence="5">
    <location>
        <begin position="174"/>
        <end position="195"/>
    </location>
</feature>
<evidence type="ECO:0000256" key="1">
    <source>
        <dbReference type="ARBA" id="ARBA00010699"/>
    </source>
</evidence>
<dbReference type="InterPro" id="IPR036477">
    <property type="entry name" value="Formyl_transf_N_sf"/>
</dbReference>
<dbReference type="InterPro" id="IPR041711">
    <property type="entry name" value="Met-tRNA-FMT_N"/>
</dbReference>
<sequence>MKMVFFGSSEFSVYVLDELKLHNILPVIVVTTPDKPKGRKLVMTGTPVKIWAQENNIEVLDPSSLKNNPSLISNLISLNSDLFLVASYGKIIPKEIFEIPERKTLNIHPSLLPKYRGASPIQSQILSDEKEIGVTIMQIEETMDTGPVIVQKTSPLTPLLDLGEGKHSSYDKISSVSSLLPSPDQGEGGRRPGGVLGRKELEKILAIEGARLFAHILPEWLMGAIDPIMQDESKATYCQKIKKEDGELQIDLDNMPTGEIALKYLCKIKAFEEWPTTYFFLNGKRIIITDATIEDGNLKILRVIPEGKKEMFFEDFKRGIK</sequence>
<dbReference type="InterPro" id="IPR044135">
    <property type="entry name" value="Met-tRNA-FMT_C"/>
</dbReference>
<gene>
    <name evidence="7" type="ORF">A2431_03325</name>
</gene>
<keyword evidence="4" id="KW-0648">Protein biosynthesis</keyword>
<feature type="domain" description="Formyl transferase N-terminal" evidence="6">
    <location>
        <begin position="1"/>
        <end position="158"/>
    </location>
</feature>
<dbReference type="CDD" id="cd08704">
    <property type="entry name" value="Met_tRNA_FMT_C"/>
    <property type="match status" value="1"/>
</dbReference>
<dbReference type="SUPFAM" id="SSF50486">
    <property type="entry name" value="FMT C-terminal domain-like"/>
    <property type="match status" value="1"/>
</dbReference>
<reference evidence="7 8" key="1">
    <citation type="journal article" date="2016" name="Nat. Commun.">
        <title>Thousands of microbial genomes shed light on interconnected biogeochemical processes in an aquifer system.</title>
        <authorList>
            <person name="Anantharaman K."/>
            <person name="Brown C.T."/>
            <person name="Hug L.A."/>
            <person name="Sharon I."/>
            <person name="Castelle C.J."/>
            <person name="Probst A.J."/>
            <person name="Thomas B.C."/>
            <person name="Singh A."/>
            <person name="Wilkins M.J."/>
            <person name="Karaoz U."/>
            <person name="Brodie E.L."/>
            <person name="Williams K.H."/>
            <person name="Hubbard S.S."/>
            <person name="Banfield J.F."/>
        </authorList>
    </citation>
    <scope>NUCLEOTIDE SEQUENCE [LARGE SCALE GENOMIC DNA]</scope>
</reference>
<proteinExistence type="inferred from homology"/>
<dbReference type="InterPro" id="IPR002376">
    <property type="entry name" value="Formyl_transf_N"/>
</dbReference>